<evidence type="ECO:0000313" key="2">
    <source>
        <dbReference type="Proteomes" id="UP000225148"/>
    </source>
</evidence>
<sequence length="156" mass="17655">MYKLINAKGFVEDAGSNTAAINQAIVDYINGRSFEAYRPYADAPIKAIRFDKSEDFKTPREAGIYGVGISAEWFRTCELQYIALTPSEPELEKFSVMTAGTDGDGFYIRLNDVDLESAQTFASDYVEQYPYEYCYIIQKHSKVSLKHEPVVVTEKC</sequence>
<keyword evidence="2" id="KW-1185">Reference proteome</keyword>
<dbReference type="KEGG" id="vg:40085620"/>
<name>A0A1Z1LXR8_9CAUD</name>
<protein>
    <submittedName>
        <fullName evidence="1">Uncharacterized protein</fullName>
    </submittedName>
</protein>
<dbReference type="Proteomes" id="UP000225148">
    <property type="component" value="Segment"/>
</dbReference>
<dbReference type="RefSeq" id="YP_009609536.1">
    <property type="nucleotide sequence ID" value="NC_041996.1"/>
</dbReference>
<dbReference type="GeneID" id="40085620"/>
<organism evidence="1 2">
    <name type="scientific">Serratia phage CHI14</name>
    <dbReference type="NCBI Taxonomy" id="2006941"/>
    <lineage>
        <taxon>Viruses</taxon>
        <taxon>Duplodnaviria</taxon>
        <taxon>Heunggongvirae</taxon>
        <taxon>Uroviricota</taxon>
        <taxon>Caudoviricetes</taxon>
        <taxon>Pantevenvirales</taxon>
        <taxon>Straboviridae</taxon>
        <taxon>Tevenvirinae</taxon>
        <taxon>Winklervirus</taxon>
        <taxon>Winklervirus chi14</taxon>
    </lineage>
</organism>
<dbReference type="EMBL" id="MF036690">
    <property type="protein sequence ID" value="ARW57634.1"/>
    <property type="molecule type" value="Genomic_DNA"/>
</dbReference>
<accession>A0A1Z1LXR8</accession>
<evidence type="ECO:0000313" key="1">
    <source>
        <dbReference type="EMBL" id="ARW57634.1"/>
    </source>
</evidence>
<proteinExistence type="predicted"/>
<reference evidence="1 2" key="1">
    <citation type="submission" date="2017-04" db="EMBL/GenBank/DDBJ databases">
        <title>Environmental T4-family bacteriophages evolve to escape abortive infection via multiple routes in a bacterial host employing altruistic suicide through Type III toxin-antitoxin systems.</title>
        <authorList>
            <person name="Chen B."/>
            <person name="Salmond G.P.C."/>
            <person name="Akusobi C."/>
            <person name="Fang X."/>
        </authorList>
    </citation>
    <scope>NUCLEOTIDE SEQUENCE [LARGE SCALE GENOMIC DNA]</scope>
</reference>